<evidence type="ECO:0000313" key="1">
    <source>
        <dbReference type="EMBL" id="GFR93606.1"/>
    </source>
</evidence>
<keyword evidence="2" id="KW-1185">Reference proteome</keyword>
<evidence type="ECO:0000313" key="2">
    <source>
        <dbReference type="Proteomes" id="UP000762676"/>
    </source>
</evidence>
<sequence>MRPASVKGFEETGEVGKVSTRVVQLSVSRGQLGFHTVCHAMIGRASVILWTRNFLTGDAATTTRPPLSGRSQIRRYGFDPRPSQIKDFKIGISS</sequence>
<name>A0AAV4HA23_9GAST</name>
<accession>A0AAV4HA23</accession>
<dbReference type="EMBL" id="BMAT01008843">
    <property type="protein sequence ID" value="GFR93606.1"/>
    <property type="molecule type" value="Genomic_DNA"/>
</dbReference>
<dbReference type="Proteomes" id="UP000762676">
    <property type="component" value="Unassembled WGS sequence"/>
</dbReference>
<protein>
    <submittedName>
        <fullName evidence="1">Uncharacterized protein</fullName>
    </submittedName>
</protein>
<organism evidence="1 2">
    <name type="scientific">Elysia marginata</name>
    <dbReference type="NCBI Taxonomy" id="1093978"/>
    <lineage>
        <taxon>Eukaryota</taxon>
        <taxon>Metazoa</taxon>
        <taxon>Spiralia</taxon>
        <taxon>Lophotrochozoa</taxon>
        <taxon>Mollusca</taxon>
        <taxon>Gastropoda</taxon>
        <taxon>Heterobranchia</taxon>
        <taxon>Euthyneura</taxon>
        <taxon>Panpulmonata</taxon>
        <taxon>Sacoglossa</taxon>
        <taxon>Placobranchoidea</taxon>
        <taxon>Plakobranchidae</taxon>
        <taxon>Elysia</taxon>
    </lineage>
</organism>
<dbReference type="AlphaFoldDB" id="A0AAV4HA23"/>
<gene>
    <name evidence="1" type="ORF">ElyMa_004382400</name>
</gene>
<proteinExistence type="predicted"/>
<comment type="caution">
    <text evidence="1">The sequence shown here is derived from an EMBL/GenBank/DDBJ whole genome shotgun (WGS) entry which is preliminary data.</text>
</comment>
<reference evidence="1 2" key="1">
    <citation type="journal article" date="2021" name="Elife">
        <title>Chloroplast acquisition without the gene transfer in kleptoplastic sea slugs, Plakobranchus ocellatus.</title>
        <authorList>
            <person name="Maeda T."/>
            <person name="Takahashi S."/>
            <person name="Yoshida T."/>
            <person name="Shimamura S."/>
            <person name="Takaki Y."/>
            <person name="Nagai Y."/>
            <person name="Toyoda A."/>
            <person name="Suzuki Y."/>
            <person name="Arimoto A."/>
            <person name="Ishii H."/>
            <person name="Satoh N."/>
            <person name="Nishiyama T."/>
            <person name="Hasebe M."/>
            <person name="Maruyama T."/>
            <person name="Minagawa J."/>
            <person name="Obokata J."/>
            <person name="Shigenobu S."/>
        </authorList>
    </citation>
    <scope>NUCLEOTIDE SEQUENCE [LARGE SCALE GENOMIC DNA]</scope>
</reference>